<protein>
    <submittedName>
        <fullName evidence="1">Uncharacterized protein</fullName>
    </submittedName>
</protein>
<dbReference type="GeneID" id="80513209"/>
<dbReference type="EMBL" id="KU877344">
    <property type="protein sequence ID" value="ANB50847.1"/>
    <property type="molecule type" value="Genomic_DNA"/>
</dbReference>
<dbReference type="KEGG" id="vg:80513209"/>
<name>A0A167RLU3_9VIRU</name>
<proteinExistence type="predicted"/>
<accession>A0A167RLU3</accession>
<keyword evidence="2" id="KW-1185">Reference proteome</keyword>
<reference evidence="1 2" key="1">
    <citation type="journal article" date="2016" name="Genome Announc.">
        <title>Complete Genome Sequence of a New Megavirus Family Member Isolated from an Inland Water Lake for the First Time in India.</title>
        <authorList>
            <person name="Chatterjee A."/>
            <person name="Ali F."/>
            <person name="Bange D."/>
            <person name="Kondabagil K."/>
        </authorList>
    </citation>
    <scope>NUCLEOTIDE SEQUENCE [LARGE SCALE GENOMIC DNA]</scope>
    <source>
        <strain evidence="1">1</strain>
    </source>
</reference>
<organism evidence="1 2">
    <name type="scientific">Powai lake megavirus</name>
    <dbReference type="NCBI Taxonomy" id="1842663"/>
    <lineage>
        <taxon>Viruses</taxon>
        <taxon>Varidnaviria</taxon>
        <taxon>Bamfordvirae</taxon>
        <taxon>Nucleocytoviricota</taxon>
        <taxon>Megaviricetes</taxon>
        <taxon>Imitervirales</taxon>
        <taxon>Mimiviridae</taxon>
        <taxon>Megamimivirinae</taxon>
        <taxon>Megavirus</taxon>
        <taxon>Megavirus powaiense</taxon>
    </lineage>
</organism>
<dbReference type="Proteomes" id="UP000241365">
    <property type="component" value="Segment"/>
</dbReference>
<evidence type="ECO:0000313" key="1">
    <source>
        <dbReference type="EMBL" id="ANB50847.1"/>
    </source>
</evidence>
<dbReference type="RefSeq" id="YP_010776598.1">
    <property type="nucleotide sequence ID" value="NC_075034.1"/>
</dbReference>
<sequence>MSHNIASTIRNYYPKLFVKETIQNDFKLPPEKYDGHIEYKRTLINCDNIKIEQYATQMKWRIFQRKKLRATYFIGVDDDGSIYGLDNNELFESFKCFIEIANKINASIIGVNVIQINNKIIIKTGVMKKKMENEYIDFEDNNNY</sequence>
<evidence type="ECO:0000313" key="2">
    <source>
        <dbReference type="Proteomes" id="UP000241365"/>
    </source>
</evidence>